<dbReference type="EMBL" id="JBHSXX010000001">
    <property type="protein sequence ID" value="MFC6871251.1"/>
    <property type="molecule type" value="Genomic_DNA"/>
</dbReference>
<dbReference type="RefSeq" id="WP_345404281.1">
    <property type="nucleotide sequence ID" value="NZ_BAABLA010000117.1"/>
</dbReference>
<organism evidence="3 4">
    <name type="scientific">Haloechinothrix salitolerans</name>
    <dbReference type="NCBI Taxonomy" id="926830"/>
    <lineage>
        <taxon>Bacteria</taxon>
        <taxon>Bacillati</taxon>
        <taxon>Actinomycetota</taxon>
        <taxon>Actinomycetes</taxon>
        <taxon>Pseudonocardiales</taxon>
        <taxon>Pseudonocardiaceae</taxon>
        <taxon>Haloechinothrix</taxon>
    </lineage>
</organism>
<dbReference type="Proteomes" id="UP001596337">
    <property type="component" value="Unassembled WGS sequence"/>
</dbReference>
<dbReference type="InterPro" id="IPR001296">
    <property type="entry name" value="Glyco_trans_1"/>
</dbReference>
<evidence type="ECO:0000256" key="1">
    <source>
        <dbReference type="ARBA" id="ARBA00022679"/>
    </source>
</evidence>
<dbReference type="PANTHER" id="PTHR12526">
    <property type="entry name" value="GLYCOSYLTRANSFERASE"/>
    <property type="match status" value="1"/>
</dbReference>
<dbReference type="Pfam" id="PF00534">
    <property type="entry name" value="Glycos_transf_1"/>
    <property type="match status" value="1"/>
</dbReference>
<dbReference type="PANTHER" id="PTHR12526:SF637">
    <property type="entry name" value="GLYCOSYLTRANSFERASE EPSF-RELATED"/>
    <property type="match status" value="1"/>
</dbReference>
<feature type="domain" description="Glycosyl transferase family 1" evidence="2">
    <location>
        <begin position="136"/>
        <end position="277"/>
    </location>
</feature>
<keyword evidence="4" id="KW-1185">Reference proteome</keyword>
<sequence>MILLVTPAAPASVHGNDVTARRWQSILRELGCDVRVTNGYEPGEYAALIALHARKSANAIRTFHAKHPGAPIVLALTGTDLYPDLVTSGVEQDILALANRIIVLQPQALAQLDTEQRARTTVIVQSMPDIPDEAPRHDVFEVAVLAHLRDVKDPLRTAEASRLLPAESRLIVSHAGAPLQDDLARLAREESTRNPRYRWLGEQPRGEALRLLARSKLLVLTSHDEGGANVVSEAIAAGVPVLSSDIPGSRGLLGDDYPGYFPVGDTEALAEALHAAEIDLNGYYQRLRSECERLHDLVAPHKERAAWSDVLTQLSLPVPRPVAS</sequence>
<evidence type="ECO:0000313" key="4">
    <source>
        <dbReference type="Proteomes" id="UP001596337"/>
    </source>
</evidence>
<gene>
    <name evidence="3" type="primary">senB</name>
    <name evidence="3" type="ORF">ACFQGD_29425</name>
</gene>
<accession>A0ABW2C7Y4</accession>
<dbReference type="SUPFAM" id="SSF53756">
    <property type="entry name" value="UDP-Glycosyltransferase/glycogen phosphorylase"/>
    <property type="match status" value="1"/>
</dbReference>
<protein>
    <submittedName>
        <fullName evidence="3">Selenoneine biosynthesis selenosugar synthase SenB</fullName>
    </submittedName>
</protein>
<evidence type="ECO:0000313" key="3">
    <source>
        <dbReference type="EMBL" id="MFC6871251.1"/>
    </source>
</evidence>
<keyword evidence="1" id="KW-0808">Transferase</keyword>
<evidence type="ECO:0000259" key="2">
    <source>
        <dbReference type="Pfam" id="PF00534"/>
    </source>
</evidence>
<name>A0ABW2C7Y4_9PSEU</name>
<proteinExistence type="predicted"/>
<dbReference type="NCBIfam" id="TIGR04348">
    <property type="entry name" value="selenoneine biosynthesis selenosugar synthase SenB"/>
    <property type="match status" value="1"/>
</dbReference>
<dbReference type="Gene3D" id="3.40.50.2000">
    <property type="entry name" value="Glycogen Phosphorylase B"/>
    <property type="match status" value="2"/>
</dbReference>
<dbReference type="InterPro" id="IPR027627">
    <property type="entry name" value="Glycosyltransferase_put"/>
</dbReference>
<reference evidence="4" key="1">
    <citation type="journal article" date="2019" name="Int. J. Syst. Evol. Microbiol.">
        <title>The Global Catalogue of Microorganisms (GCM) 10K type strain sequencing project: providing services to taxonomists for standard genome sequencing and annotation.</title>
        <authorList>
            <consortium name="The Broad Institute Genomics Platform"/>
            <consortium name="The Broad Institute Genome Sequencing Center for Infectious Disease"/>
            <person name="Wu L."/>
            <person name="Ma J."/>
        </authorList>
    </citation>
    <scope>NUCLEOTIDE SEQUENCE [LARGE SCALE GENOMIC DNA]</scope>
    <source>
        <strain evidence="4">KCTC 32255</strain>
    </source>
</reference>
<comment type="caution">
    <text evidence="3">The sequence shown here is derived from an EMBL/GenBank/DDBJ whole genome shotgun (WGS) entry which is preliminary data.</text>
</comment>